<dbReference type="InterPro" id="IPR036291">
    <property type="entry name" value="NAD(P)-bd_dom_sf"/>
</dbReference>
<proteinExistence type="inferred from homology"/>
<evidence type="ECO:0000313" key="3">
    <source>
        <dbReference type="EMBL" id="SVC89778.1"/>
    </source>
</evidence>
<organism evidence="3">
    <name type="scientific">marine metagenome</name>
    <dbReference type="NCBI Taxonomy" id="408172"/>
    <lineage>
        <taxon>unclassified sequences</taxon>
        <taxon>metagenomes</taxon>
        <taxon>ecological metagenomes</taxon>
    </lineage>
</organism>
<dbReference type="PANTHER" id="PTHR42760">
    <property type="entry name" value="SHORT-CHAIN DEHYDROGENASES/REDUCTASES FAMILY MEMBER"/>
    <property type="match status" value="1"/>
</dbReference>
<evidence type="ECO:0000256" key="2">
    <source>
        <dbReference type="ARBA" id="ARBA00023002"/>
    </source>
</evidence>
<dbReference type="PANTHER" id="PTHR42760:SF133">
    <property type="entry name" value="3-OXOACYL-[ACYL-CARRIER-PROTEIN] REDUCTASE"/>
    <property type="match status" value="1"/>
</dbReference>
<dbReference type="GO" id="GO:0016616">
    <property type="term" value="F:oxidoreductase activity, acting on the CH-OH group of donors, NAD or NADP as acceptor"/>
    <property type="evidence" value="ECO:0007669"/>
    <property type="project" value="TreeGrafter"/>
</dbReference>
<comment type="similarity">
    <text evidence="1">Belongs to the short-chain dehydrogenases/reductases (SDR) family.</text>
</comment>
<evidence type="ECO:0008006" key="4">
    <source>
        <dbReference type="Google" id="ProtNLM"/>
    </source>
</evidence>
<name>A0A382QY53_9ZZZZ</name>
<dbReference type="Pfam" id="PF13561">
    <property type="entry name" value="adh_short_C2"/>
    <property type="match status" value="1"/>
</dbReference>
<sequence length="245" mass="26771">MKNSSLNSIRDTFDLTNQVAIITGGAGLLGRKHGEAVAELGGICILVDLEKSKVESVAQSIKKKYTSETFGWVANITSQKAVQKLKNRAMKKFGRIDILINNAANNPSLSKNQRKTQWTRLEKFPLDIWEKDISVGLTGAFLCSQSFGSEMAKKGRGVILNIGSDLGIIGPDQRLYREKGVSEDKQPVKPVTYSVTKAGLIGLTRYLATYWADKGIRANLIAPGGVYVDQDPSFVKQLSKLIPLG</sequence>
<accession>A0A382QY53</accession>
<dbReference type="Gene3D" id="3.40.50.720">
    <property type="entry name" value="NAD(P)-binding Rossmann-like Domain"/>
    <property type="match status" value="1"/>
</dbReference>
<dbReference type="EMBL" id="UINC01117387">
    <property type="protein sequence ID" value="SVC89778.1"/>
    <property type="molecule type" value="Genomic_DNA"/>
</dbReference>
<gene>
    <name evidence="3" type="ORF">METZ01_LOCUS342632</name>
</gene>
<dbReference type="SUPFAM" id="SSF51735">
    <property type="entry name" value="NAD(P)-binding Rossmann-fold domains"/>
    <property type="match status" value="1"/>
</dbReference>
<keyword evidence="2" id="KW-0560">Oxidoreductase</keyword>
<dbReference type="InterPro" id="IPR002347">
    <property type="entry name" value="SDR_fam"/>
</dbReference>
<dbReference type="PRINTS" id="PR00080">
    <property type="entry name" value="SDRFAMILY"/>
</dbReference>
<dbReference type="PRINTS" id="PR00081">
    <property type="entry name" value="GDHRDH"/>
</dbReference>
<feature type="non-terminal residue" evidence="3">
    <location>
        <position position="245"/>
    </location>
</feature>
<protein>
    <recommendedName>
        <fullName evidence="4">Oxidoreductase</fullName>
    </recommendedName>
</protein>
<reference evidence="3" key="1">
    <citation type="submission" date="2018-05" db="EMBL/GenBank/DDBJ databases">
        <authorList>
            <person name="Lanie J.A."/>
            <person name="Ng W.-L."/>
            <person name="Kazmierczak K.M."/>
            <person name="Andrzejewski T.M."/>
            <person name="Davidsen T.M."/>
            <person name="Wayne K.J."/>
            <person name="Tettelin H."/>
            <person name="Glass J.I."/>
            <person name="Rusch D."/>
            <person name="Podicherti R."/>
            <person name="Tsui H.-C.T."/>
            <person name="Winkler M.E."/>
        </authorList>
    </citation>
    <scope>NUCLEOTIDE SEQUENCE</scope>
</reference>
<dbReference type="Pfam" id="PF00106">
    <property type="entry name" value="adh_short"/>
    <property type="match status" value="1"/>
</dbReference>
<evidence type="ECO:0000256" key="1">
    <source>
        <dbReference type="ARBA" id="ARBA00006484"/>
    </source>
</evidence>
<dbReference type="AlphaFoldDB" id="A0A382QY53"/>